<evidence type="ECO:0000256" key="5">
    <source>
        <dbReference type="ARBA" id="ARBA00022771"/>
    </source>
</evidence>
<evidence type="ECO:0000256" key="6">
    <source>
        <dbReference type="ARBA" id="ARBA00022786"/>
    </source>
</evidence>
<dbReference type="InterPro" id="IPR041031">
    <property type="entry name" value="RNF31_C"/>
</dbReference>
<dbReference type="PANTHER" id="PTHR16004">
    <property type="entry name" value="RING FINGER PROTEIN 31-RELATED"/>
    <property type="match status" value="1"/>
</dbReference>
<dbReference type="GO" id="GO:0061630">
    <property type="term" value="F:ubiquitin protein ligase activity"/>
    <property type="evidence" value="ECO:0007669"/>
    <property type="project" value="TreeGrafter"/>
</dbReference>
<dbReference type="SMART" id="SM00547">
    <property type="entry name" value="ZnF_RBZ"/>
    <property type="match status" value="2"/>
</dbReference>
<sequence length="712" mass="80363">PRTYRPGTSCLNAVVTALGILEKYGRNLLKNEKPPFWESVKFQNVVFKTTVDCVQGTRDILKLLGYTHTTHDGLSIANEAELDNRHIASVTLDISMAKMELEEFIKVFMDYLDALLDCLFVSSYQELCTICGSLPELQCPQCMMLLCPECDARQHQHPCRTTHSRSPHVLSGEKQPQVILATSDAQPLQAPSKWICQACTLCNIMPTVLCEACGRPRQSGKPLQDIPLEVNIPKVVSTSKWTCSSCTLVNDANALVCLVCERPKDQTLPACAWPVRQSTMTPEMPMIKADIKEQDIKEATHEIGEVHEEKCCDRERANSEAIINILRVYFELISLLMTPPSAVPSVIPQTGKQQLLRSLHIWRQMRHLLAFYDLPSWGRAMLACKILNRVPDTDVNDVVRAVHSCTDIVSAIRYLQKECLVCSDTYPVHKMIDIIFCECSVCESCYKSHFSCIIKEKNIADLDCPICPAPTINSEENLTNLFSLLDTQVCFCPNGILHDGQQLKMLCPHCNKSTCSKCKKPWEQQHEGLICDEFTKWKHENDPEYQAAGLAAYLAENGIDCPKCKYRYALAKGGCMHFTCKQCKHAFCCCCNNAFLHEECPHPPFLCRKGLHAHHPRTCLYFLRDWDVEQLQRLLKDEDVPFNTQPPRGAHHTGRCHVMEQKDEPNGFRDEECGREVPDCQAGLCRNFSDCFELHVDPLAPVGKCPPVDNAS</sequence>
<dbReference type="PROSITE" id="PS51873">
    <property type="entry name" value="TRIAD"/>
    <property type="match status" value="1"/>
</dbReference>
<keyword evidence="2" id="KW-0808">Transferase</keyword>
<dbReference type="Gene3D" id="3.30.40.10">
    <property type="entry name" value="Zinc/RING finger domain, C3HC4 (zinc finger)"/>
    <property type="match status" value="1"/>
</dbReference>
<feature type="domain" description="RanBP2-type" evidence="9">
    <location>
        <begin position="190"/>
        <end position="219"/>
    </location>
</feature>
<dbReference type="InterPro" id="IPR057426">
    <property type="entry name" value="RNF31_UBA_3"/>
</dbReference>
<dbReference type="SUPFAM" id="SSF143503">
    <property type="entry name" value="PUG domain-like"/>
    <property type="match status" value="1"/>
</dbReference>
<keyword evidence="4" id="KW-0677">Repeat</keyword>
<dbReference type="InterPro" id="IPR018997">
    <property type="entry name" value="PUB_domain"/>
</dbReference>
<organism evidence="11 12">
    <name type="scientific">Eptatretus burgeri</name>
    <name type="common">Inshore hagfish</name>
    <dbReference type="NCBI Taxonomy" id="7764"/>
    <lineage>
        <taxon>Eukaryota</taxon>
        <taxon>Metazoa</taxon>
        <taxon>Chordata</taxon>
        <taxon>Craniata</taxon>
        <taxon>Vertebrata</taxon>
        <taxon>Cyclostomata</taxon>
        <taxon>Myxini</taxon>
        <taxon>Myxiniformes</taxon>
        <taxon>Myxinidae</taxon>
        <taxon>Eptatretinae</taxon>
        <taxon>Eptatretus</taxon>
    </lineage>
</organism>
<dbReference type="InterPro" id="IPR036339">
    <property type="entry name" value="PUB-like_dom_sf"/>
</dbReference>
<keyword evidence="6" id="KW-0833">Ubl conjugation pathway</keyword>
<dbReference type="GO" id="GO:1990450">
    <property type="term" value="F:linear polyubiquitin binding"/>
    <property type="evidence" value="ECO:0007669"/>
    <property type="project" value="TreeGrafter"/>
</dbReference>
<dbReference type="Pfam" id="PF22191">
    <property type="entry name" value="IBR_1"/>
    <property type="match status" value="1"/>
</dbReference>
<reference evidence="11" key="2">
    <citation type="submission" date="2025-09" db="UniProtKB">
        <authorList>
            <consortium name="Ensembl"/>
        </authorList>
    </citation>
    <scope>IDENTIFICATION</scope>
</reference>
<dbReference type="InterPro" id="IPR047542">
    <property type="entry name" value="Rcat_RBR_RNF31-like"/>
</dbReference>
<dbReference type="PROSITE" id="PS50199">
    <property type="entry name" value="ZF_RANBP2_2"/>
    <property type="match status" value="2"/>
</dbReference>
<dbReference type="Pfam" id="PF09409">
    <property type="entry name" value="PUB"/>
    <property type="match status" value="1"/>
</dbReference>
<dbReference type="SUPFAM" id="SSF57850">
    <property type="entry name" value="RING/U-box"/>
    <property type="match status" value="2"/>
</dbReference>
<reference evidence="11" key="1">
    <citation type="submission" date="2025-08" db="UniProtKB">
        <authorList>
            <consortium name="Ensembl"/>
        </authorList>
    </citation>
    <scope>IDENTIFICATION</scope>
</reference>
<accession>A0A8C4QP05</accession>
<dbReference type="GeneTree" id="ENSGT00530000064112"/>
<dbReference type="GO" id="GO:0071797">
    <property type="term" value="C:LUBAC complex"/>
    <property type="evidence" value="ECO:0007669"/>
    <property type="project" value="InterPro"/>
</dbReference>
<dbReference type="InterPro" id="IPR001876">
    <property type="entry name" value="Znf_RanBP2"/>
</dbReference>
<keyword evidence="12" id="KW-1185">Reference proteome</keyword>
<keyword evidence="7" id="KW-0862">Zinc</keyword>
<evidence type="ECO:0000313" key="11">
    <source>
        <dbReference type="Ensembl" id="ENSEBUP00000018178.1"/>
    </source>
</evidence>
<dbReference type="GO" id="GO:0036435">
    <property type="term" value="F:K48-linked polyubiquitin modification-dependent protein binding"/>
    <property type="evidence" value="ECO:0007669"/>
    <property type="project" value="TreeGrafter"/>
</dbReference>
<dbReference type="Pfam" id="PF25163">
    <property type="entry name" value="UBA_RNF31"/>
    <property type="match status" value="1"/>
</dbReference>
<dbReference type="CDD" id="cd20351">
    <property type="entry name" value="Rcat_RBR_HOIP"/>
    <property type="match status" value="1"/>
</dbReference>
<protein>
    <submittedName>
        <fullName evidence="11">Ring finger protein 31</fullName>
    </submittedName>
</protein>
<feature type="domain" description="RanBP2-type" evidence="9">
    <location>
        <begin position="237"/>
        <end position="266"/>
    </location>
</feature>
<proteinExistence type="inferred from homology"/>
<dbReference type="InterPro" id="IPR002867">
    <property type="entry name" value="IBR_dom"/>
</dbReference>
<dbReference type="AlphaFoldDB" id="A0A8C4QP05"/>
<comment type="similarity">
    <text evidence="1">Belongs to the RBR family.</text>
</comment>
<dbReference type="Proteomes" id="UP000694388">
    <property type="component" value="Unplaced"/>
</dbReference>
<dbReference type="PROSITE" id="PS01358">
    <property type="entry name" value="ZF_RANBP2_1"/>
    <property type="match status" value="2"/>
</dbReference>
<dbReference type="PANTHER" id="PTHR16004:SF2">
    <property type="entry name" value="E3 UBIQUITIN-PROTEIN LIGASE LUBEL"/>
    <property type="match status" value="1"/>
</dbReference>
<evidence type="ECO:0000256" key="4">
    <source>
        <dbReference type="ARBA" id="ARBA00022737"/>
    </source>
</evidence>
<dbReference type="Ensembl" id="ENSEBUT00000018754.1">
    <property type="protein sequence ID" value="ENSEBUP00000018178.1"/>
    <property type="gene ID" value="ENSEBUG00000011337.1"/>
</dbReference>
<evidence type="ECO:0000256" key="7">
    <source>
        <dbReference type="ARBA" id="ARBA00022833"/>
    </source>
</evidence>
<keyword evidence="5 8" id="KW-0863">Zinc-finger</keyword>
<evidence type="ECO:0000256" key="8">
    <source>
        <dbReference type="PROSITE-ProRule" id="PRU00322"/>
    </source>
</evidence>
<dbReference type="SMART" id="SM00647">
    <property type="entry name" value="IBR"/>
    <property type="match status" value="2"/>
</dbReference>
<evidence type="ECO:0000256" key="1">
    <source>
        <dbReference type="ARBA" id="ARBA00008278"/>
    </source>
</evidence>
<dbReference type="GO" id="GO:0097039">
    <property type="term" value="P:protein linear polyubiquitination"/>
    <property type="evidence" value="ECO:0007669"/>
    <property type="project" value="TreeGrafter"/>
</dbReference>
<dbReference type="OMA" id="LVIMIRE"/>
<name>A0A8C4QP05_EPTBU</name>
<dbReference type="InterPro" id="IPR044066">
    <property type="entry name" value="TRIAD_supradom"/>
</dbReference>
<evidence type="ECO:0000259" key="10">
    <source>
        <dbReference type="PROSITE" id="PS51873"/>
    </source>
</evidence>
<evidence type="ECO:0000259" key="9">
    <source>
        <dbReference type="PROSITE" id="PS50199"/>
    </source>
</evidence>
<dbReference type="Gene3D" id="4.10.1060.10">
    <property type="entry name" value="Zinc finger, RanBP2-type"/>
    <property type="match status" value="1"/>
</dbReference>
<dbReference type="InterPro" id="IPR013083">
    <property type="entry name" value="Znf_RING/FYVE/PHD"/>
</dbReference>
<evidence type="ECO:0000256" key="3">
    <source>
        <dbReference type="ARBA" id="ARBA00022723"/>
    </source>
</evidence>
<feature type="domain" description="RING-type" evidence="10">
    <location>
        <begin position="415"/>
        <end position="618"/>
    </location>
</feature>
<dbReference type="Gene3D" id="1.20.58.2190">
    <property type="match status" value="1"/>
</dbReference>
<dbReference type="GO" id="GO:0070530">
    <property type="term" value="F:K63-linked polyubiquitin modification-dependent protein binding"/>
    <property type="evidence" value="ECO:0007669"/>
    <property type="project" value="TreeGrafter"/>
</dbReference>
<keyword evidence="3" id="KW-0479">Metal-binding</keyword>
<evidence type="ECO:0000256" key="2">
    <source>
        <dbReference type="ARBA" id="ARBA00022679"/>
    </source>
</evidence>
<dbReference type="Pfam" id="PF18091">
    <property type="entry name" value="E3_UbLigase_RBR"/>
    <property type="match status" value="1"/>
</dbReference>
<dbReference type="GO" id="GO:0008270">
    <property type="term" value="F:zinc ion binding"/>
    <property type="evidence" value="ECO:0007669"/>
    <property type="project" value="UniProtKB-KW"/>
</dbReference>
<dbReference type="InterPro" id="IPR026254">
    <property type="entry name" value="RNF31-like"/>
</dbReference>
<evidence type="ECO:0000313" key="12">
    <source>
        <dbReference type="Proteomes" id="UP000694388"/>
    </source>
</evidence>